<name>A0A3S5BL89_9PLAT</name>
<dbReference type="AlphaFoldDB" id="A0A3S5BL89"/>
<evidence type="ECO:0000313" key="1">
    <source>
        <dbReference type="EMBL" id="VEL28663.1"/>
    </source>
</evidence>
<organism evidence="1 2">
    <name type="scientific">Protopolystoma xenopodis</name>
    <dbReference type="NCBI Taxonomy" id="117903"/>
    <lineage>
        <taxon>Eukaryota</taxon>
        <taxon>Metazoa</taxon>
        <taxon>Spiralia</taxon>
        <taxon>Lophotrochozoa</taxon>
        <taxon>Platyhelminthes</taxon>
        <taxon>Monogenea</taxon>
        <taxon>Polyopisthocotylea</taxon>
        <taxon>Polystomatidea</taxon>
        <taxon>Polystomatidae</taxon>
        <taxon>Protopolystoma</taxon>
    </lineage>
</organism>
<keyword evidence="2" id="KW-1185">Reference proteome</keyword>
<evidence type="ECO:0000313" key="2">
    <source>
        <dbReference type="Proteomes" id="UP000784294"/>
    </source>
</evidence>
<gene>
    <name evidence="1" type="ORF">PXEA_LOCUS22103</name>
</gene>
<accession>A0A3S5BL89</accession>
<reference evidence="1" key="1">
    <citation type="submission" date="2018-11" db="EMBL/GenBank/DDBJ databases">
        <authorList>
            <consortium name="Pathogen Informatics"/>
        </authorList>
    </citation>
    <scope>NUCLEOTIDE SEQUENCE</scope>
</reference>
<protein>
    <submittedName>
        <fullName evidence="1">Uncharacterized protein</fullName>
    </submittedName>
</protein>
<comment type="caution">
    <text evidence="1">The sequence shown here is derived from an EMBL/GenBank/DDBJ whole genome shotgun (WGS) entry which is preliminary data.</text>
</comment>
<dbReference type="Proteomes" id="UP000784294">
    <property type="component" value="Unassembled WGS sequence"/>
</dbReference>
<dbReference type="EMBL" id="CAAALY010096713">
    <property type="protein sequence ID" value="VEL28663.1"/>
    <property type="molecule type" value="Genomic_DNA"/>
</dbReference>
<sequence>MAMPPNEISISHHYLETLNIPTMHFRRPLWHANNIKNNRLIETDSKEERDVCNSSSSNTLPADVLLNSAASTVSSAFDDEMNVGSNFMICDNTVFVNSFTDWTPSEDCGAAVMVIVPNYLAKEAYDTLEKYYNIYNAVRHHLLTLQHKTTSEQFLTHLEAFNTNLRMLVFFQTELNI</sequence>
<proteinExistence type="predicted"/>